<sequence length="212" mass="21697">MTRTRAVSRRTVVLAGLATSTALVAGCLSDGGGSGTVGDGGDDSDDTNGGDDGADDGSKTGDGNADDDSDTDNVDDGDDRAVPDDVDAYLTENDANLYDGALADHTGDDDVTVAVGAGRRGYAFDPAAMRIDAGTTVVWEWTSDGGAHNVASSDESDVEFRSGAPVGEAGHTYEKTFDQHGTVLYYCEVHEEIGHHGAIVVEGETDGDETAG</sequence>
<dbReference type="AlphaFoldDB" id="A0ABD5P5J5"/>
<reference evidence="5 6" key="1">
    <citation type="journal article" date="2014" name="Int. J. Syst. Evol. Microbiol.">
        <title>Complete genome sequence of Corynebacterium casei LMG S-19264T (=DSM 44701T), isolated from a smear-ripened cheese.</title>
        <authorList>
            <consortium name="US DOE Joint Genome Institute (JGI-PGF)"/>
            <person name="Walter F."/>
            <person name="Albersmeier A."/>
            <person name="Kalinowski J."/>
            <person name="Ruckert C."/>
        </authorList>
    </citation>
    <scope>NUCLEOTIDE SEQUENCE [LARGE SCALE GENOMIC DNA]</scope>
    <source>
        <strain evidence="5 6">IBRC-M 10912</strain>
    </source>
</reference>
<dbReference type="GO" id="GO:0046872">
    <property type="term" value="F:metal ion binding"/>
    <property type="evidence" value="ECO:0007669"/>
    <property type="project" value="UniProtKB-KW"/>
</dbReference>
<dbReference type="NCBIfam" id="TIGR03102">
    <property type="entry name" value="halo_cynanin"/>
    <property type="match status" value="1"/>
</dbReference>
<feature type="compositionally biased region" description="Acidic residues" evidence="3">
    <location>
        <begin position="40"/>
        <end position="55"/>
    </location>
</feature>
<gene>
    <name evidence="5" type="ORF">ACFOZ7_22065</name>
</gene>
<keyword evidence="1" id="KW-0479">Metal-binding</keyword>
<dbReference type="RefSeq" id="WP_246973326.1">
    <property type="nucleotide sequence ID" value="NZ_CP095397.1"/>
</dbReference>
<comment type="caution">
    <text evidence="5">The sequence shown here is derived from an EMBL/GenBank/DDBJ whole genome shotgun (WGS) entry which is preliminary data.</text>
</comment>
<evidence type="ECO:0000256" key="2">
    <source>
        <dbReference type="ARBA" id="ARBA00023008"/>
    </source>
</evidence>
<dbReference type="PROSITE" id="PS51257">
    <property type="entry name" value="PROKAR_LIPOPROTEIN"/>
    <property type="match status" value="1"/>
</dbReference>
<dbReference type="SUPFAM" id="SSF49503">
    <property type="entry name" value="Cupredoxins"/>
    <property type="match status" value="1"/>
</dbReference>
<evidence type="ECO:0000256" key="1">
    <source>
        <dbReference type="ARBA" id="ARBA00022723"/>
    </source>
</evidence>
<proteinExistence type="predicted"/>
<dbReference type="InterPro" id="IPR000923">
    <property type="entry name" value="BlueCu_1"/>
</dbReference>
<dbReference type="InterPro" id="IPR008972">
    <property type="entry name" value="Cupredoxin"/>
</dbReference>
<evidence type="ECO:0000256" key="3">
    <source>
        <dbReference type="SAM" id="MobiDB-lite"/>
    </source>
</evidence>
<dbReference type="CDD" id="cd04220">
    <property type="entry name" value="Halocyanin"/>
    <property type="match status" value="1"/>
</dbReference>
<evidence type="ECO:0000313" key="5">
    <source>
        <dbReference type="EMBL" id="MFC4249582.1"/>
    </source>
</evidence>
<evidence type="ECO:0000259" key="4">
    <source>
        <dbReference type="Pfam" id="PF00127"/>
    </source>
</evidence>
<dbReference type="Gene3D" id="2.60.40.420">
    <property type="entry name" value="Cupredoxins - blue copper proteins"/>
    <property type="match status" value="1"/>
</dbReference>
<dbReference type="EMBL" id="JBHSDJ010000133">
    <property type="protein sequence ID" value="MFC4249582.1"/>
    <property type="molecule type" value="Genomic_DNA"/>
</dbReference>
<dbReference type="InterPro" id="IPR017533">
    <property type="entry name" value="Halocyanin"/>
</dbReference>
<dbReference type="Pfam" id="PF00127">
    <property type="entry name" value="Copper-bind"/>
    <property type="match status" value="1"/>
</dbReference>
<dbReference type="GeneID" id="71853425"/>
<accession>A0ABD5P5J5</accession>
<feature type="compositionally biased region" description="Gly residues" evidence="3">
    <location>
        <begin position="29"/>
        <end position="39"/>
    </location>
</feature>
<protein>
    <submittedName>
        <fullName evidence="5">Halocyanin domain-containing protein</fullName>
    </submittedName>
</protein>
<feature type="domain" description="Blue (type 1) copper" evidence="4">
    <location>
        <begin position="112"/>
        <end position="202"/>
    </location>
</feature>
<keyword evidence="2" id="KW-0186">Copper</keyword>
<name>A0ABD5P5J5_9EURY</name>
<dbReference type="Proteomes" id="UP001595821">
    <property type="component" value="Unassembled WGS sequence"/>
</dbReference>
<feature type="region of interest" description="Disordered" evidence="3">
    <location>
        <begin position="28"/>
        <end position="84"/>
    </location>
</feature>
<organism evidence="5 6">
    <name type="scientific">Natribaculum luteum</name>
    <dbReference type="NCBI Taxonomy" id="1586232"/>
    <lineage>
        <taxon>Archaea</taxon>
        <taxon>Methanobacteriati</taxon>
        <taxon>Methanobacteriota</taxon>
        <taxon>Stenosarchaea group</taxon>
        <taxon>Halobacteria</taxon>
        <taxon>Halobacteriales</taxon>
        <taxon>Natrialbaceae</taxon>
        <taxon>Natribaculum</taxon>
    </lineage>
</organism>
<evidence type="ECO:0000313" key="6">
    <source>
        <dbReference type="Proteomes" id="UP001595821"/>
    </source>
</evidence>
<feature type="compositionally biased region" description="Acidic residues" evidence="3">
    <location>
        <begin position="64"/>
        <end position="78"/>
    </location>
</feature>